<dbReference type="Pfam" id="PF23343">
    <property type="entry name" value="REP_ORF2-G2P"/>
    <property type="match status" value="1"/>
</dbReference>
<dbReference type="InterPro" id="IPR056906">
    <property type="entry name" value="ORF2/G2P_dom"/>
</dbReference>
<feature type="domain" description="Replication-associated protein ORF2/G2P" evidence="1">
    <location>
        <begin position="76"/>
        <end position="184"/>
    </location>
</feature>
<sequence>MYRYQESRVAGFKASKGKGSGAKFLNIEDFVDKDTGEINDVPVQDTKLESRAKSNIRARNNIRRLALSNFSGKESKFITFTFHDNVQDLEEANTYFKKFIKSLNYYLKKKGLSSLQYLTVIEFQERGAVHYHMICNGLPKYPNYKDIIELWRKANKGKGGSVKLEKIDHVDNVGAYIVKYMTKADADERLVGKKMYQCSKGLDKPLEIAGDQAEELIKELGLEGKKIVYQNEYQDKHTLGKVTYQEYNLNRL</sequence>
<dbReference type="EMBL" id="CP003020">
    <property type="protein sequence ID" value="AEN92158.1"/>
    <property type="molecule type" value="Genomic_DNA"/>
</dbReference>
<organism evidence="2 3">
    <name type="scientific">Priestia megaterium (strain WSH-002)</name>
    <name type="common">Bacillus megaterium</name>
    <dbReference type="NCBI Taxonomy" id="1006007"/>
    <lineage>
        <taxon>Bacteria</taxon>
        <taxon>Bacillati</taxon>
        <taxon>Bacillota</taxon>
        <taxon>Bacilli</taxon>
        <taxon>Bacillales</taxon>
        <taxon>Bacillaceae</taxon>
        <taxon>Priestia</taxon>
    </lineage>
</organism>
<dbReference type="AlphaFoldDB" id="A0A8D3X4D0"/>
<gene>
    <name evidence="2" type="ORF">BMWSH_p314</name>
</gene>
<keyword evidence="2" id="KW-0614">Plasmid</keyword>
<name>A0A8D3X4D0_PRIMW</name>
<evidence type="ECO:0000259" key="1">
    <source>
        <dbReference type="Pfam" id="PF23343"/>
    </source>
</evidence>
<geneLocation type="plasmid" evidence="2 3">
    <name>WSH-002_p3</name>
</geneLocation>
<evidence type="ECO:0000313" key="2">
    <source>
        <dbReference type="EMBL" id="AEN92158.1"/>
    </source>
</evidence>
<proteinExistence type="predicted"/>
<accession>A0A8D3X4D0</accession>
<protein>
    <submittedName>
        <fullName evidence="2">Rep protein</fullName>
    </submittedName>
</protein>
<reference evidence="2 3" key="1">
    <citation type="journal article" date="2011" name="J. Bacteriol.">
        <title>Complete genome sequence of the industrial strain Bacillus megaterium WSH-002.</title>
        <authorList>
            <person name="Liu L."/>
            <person name="Li Y."/>
            <person name="Zhang J."/>
            <person name="Zou W."/>
            <person name="Zhou Z."/>
            <person name="Liu J."/>
            <person name="Li X."/>
            <person name="Wang L."/>
            <person name="Chen J."/>
        </authorList>
    </citation>
    <scope>NUCLEOTIDE SEQUENCE [LARGE SCALE GENOMIC DNA]</scope>
    <source>
        <strain evidence="3">WSH-002</strain>
        <plasmid evidence="2">WSH-002_p3</plasmid>
    </source>
</reference>
<dbReference type="KEGG" id="bmh:BMWSH_p314"/>
<dbReference type="Proteomes" id="UP000001283">
    <property type="component" value="Plasmid WSH-002_p3"/>
</dbReference>
<evidence type="ECO:0000313" key="3">
    <source>
        <dbReference type="Proteomes" id="UP000001283"/>
    </source>
</evidence>